<proteinExistence type="predicted"/>
<dbReference type="SMART" id="SM00857">
    <property type="entry name" value="Resolvase"/>
    <property type="match status" value="1"/>
</dbReference>
<keyword evidence="1" id="KW-0175">Coiled coil</keyword>
<dbReference type="PROSITE" id="PS51736">
    <property type="entry name" value="RECOMBINASES_3"/>
    <property type="match status" value="1"/>
</dbReference>
<dbReference type="InterPro" id="IPR025827">
    <property type="entry name" value="Zn_ribbon_recom_dom"/>
</dbReference>
<feature type="domain" description="Recombinase" evidence="3">
    <location>
        <begin position="169"/>
        <end position="308"/>
    </location>
</feature>
<dbReference type="Gene3D" id="3.40.50.1390">
    <property type="entry name" value="Resolvase, N-terminal catalytic domain"/>
    <property type="match status" value="1"/>
</dbReference>
<sequence>MRYPSSQVKEGKAAIYVRVSTLKEAQKDSPDHQKNVCLEVARCHGLQVYEEFIYEDRDTGTNIVDRPAIQQLVRDAKRGAFNVIMFSSLSRFARDTADALDLKRKLVNALGLRLVSLEENYDSDIDQDELKFTIVSAVNQKMSEQISHSSRRGIRQSALKGNFTGSIPPYGYKKQTIAGKKTLVPDEKTKDIARLIFTLYVLNKMGEKEIVNYLNERGIPSPKGGIWGITTIQRILQNEAYVGRNVFCKYEQKKVYTNIADMSQRKNKLVQRDKKEWEYAHNPHTHEAIIEEEMFTKAQEIRLQRGGGKRGGIRNRVNVFAGMIKCAHCGSSLVSMKSKTRSQKEYRYLICSKRRRQGPKGCENDSWIPYERFRDDLLGMISSRMRSITSPEELLERHKSSIRIDTVNTEKRLKEIEERIIVNRKLLSDLRREKLLGEIAEEQYKFEKEQCEKKIDKLEWEKAQIEQEISKKDDLYLLYEEVQDALDEMLDLDFEKFDELHLVVKKLIESITVNKEKEIHVKTMFGIELQELEEVNKQEYQEV</sequence>
<evidence type="ECO:0000256" key="1">
    <source>
        <dbReference type="SAM" id="Coils"/>
    </source>
</evidence>
<accession>A0A511V254</accession>
<dbReference type="SUPFAM" id="SSF53041">
    <property type="entry name" value="Resolvase-like"/>
    <property type="match status" value="1"/>
</dbReference>
<dbReference type="GO" id="GO:0003677">
    <property type="term" value="F:DNA binding"/>
    <property type="evidence" value="ECO:0007669"/>
    <property type="project" value="InterPro"/>
</dbReference>
<dbReference type="InterPro" id="IPR038109">
    <property type="entry name" value="DNA_bind_recomb_sf"/>
</dbReference>
<organism evidence="4 5">
    <name type="scientific">Aneurinibacillus danicus</name>
    <dbReference type="NCBI Taxonomy" id="267746"/>
    <lineage>
        <taxon>Bacteria</taxon>
        <taxon>Bacillati</taxon>
        <taxon>Bacillota</taxon>
        <taxon>Bacilli</taxon>
        <taxon>Bacillales</taxon>
        <taxon>Paenibacillaceae</taxon>
        <taxon>Aneurinibacillus group</taxon>
        <taxon>Aneurinibacillus</taxon>
    </lineage>
</organism>
<dbReference type="PROSITE" id="PS51737">
    <property type="entry name" value="RECOMBINASE_DNA_BIND"/>
    <property type="match status" value="1"/>
</dbReference>
<dbReference type="CDD" id="cd00338">
    <property type="entry name" value="Ser_Recombinase"/>
    <property type="match status" value="1"/>
</dbReference>
<dbReference type="Pfam" id="PF07508">
    <property type="entry name" value="Recombinase"/>
    <property type="match status" value="1"/>
</dbReference>
<dbReference type="PANTHER" id="PTHR30461">
    <property type="entry name" value="DNA-INVERTASE FROM LAMBDOID PROPHAGE"/>
    <property type="match status" value="1"/>
</dbReference>
<protein>
    <submittedName>
        <fullName evidence="4">Serine recombinase</fullName>
    </submittedName>
</protein>
<evidence type="ECO:0000259" key="3">
    <source>
        <dbReference type="PROSITE" id="PS51737"/>
    </source>
</evidence>
<reference evidence="4 5" key="1">
    <citation type="submission" date="2019-07" db="EMBL/GenBank/DDBJ databases">
        <title>Whole genome shotgun sequence of Aneurinibacillus danicus NBRC 102444.</title>
        <authorList>
            <person name="Hosoyama A."/>
            <person name="Uohara A."/>
            <person name="Ohji S."/>
            <person name="Ichikawa N."/>
        </authorList>
    </citation>
    <scope>NUCLEOTIDE SEQUENCE [LARGE SCALE GENOMIC DNA]</scope>
    <source>
        <strain evidence="4 5">NBRC 102444</strain>
    </source>
</reference>
<dbReference type="AlphaFoldDB" id="A0A511V254"/>
<keyword evidence="5" id="KW-1185">Reference proteome</keyword>
<feature type="coiled-coil region" evidence="1">
    <location>
        <begin position="413"/>
        <end position="475"/>
    </location>
</feature>
<dbReference type="Proteomes" id="UP000321157">
    <property type="component" value="Unassembled WGS sequence"/>
</dbReference>
<dbReference type="EMBL" id="BJXX01000019">
    <property type="protein sequence ID" value="GEN32974.1"/>
    <property type="molecule type" value="Genomic_DNA"/>
</dbReference>
<dbReference type="InterPro" id="IPR036162">
    <property type="entry name" value="Resolvase-like_N_sf"/>
</dbReference>
<gene>
    <name evidence="4" type="ORF">ADA01nite_04340</name>
</gene>
<dbReference type="Pfam" id="PF13408">
    <property type="entry name" value="Zn_ribbon_recom"/>
    <property type="match status" value="1"/>
</dbReference>
<dbReference type="InterPro" id="IPR006119">
    <property type="entry name" value="Resolv_N"/>
</dbReference>
<feature type="domain" description="Resolvase/invertase-type recombinase catalytic" evidence="2">
    <location>
        <begin position="12"/>
        <end position="161"/>
    </location>
</feature>
<dbReference type="Pfam" id="PF00239">
    <property type="entry name" value="Resolvase"/>
    <property type="match status" value="1"/>
</dbReference>
<evidence type="ECO:0000313" key="4">
    <source>
        <dbReference type="EMBL" id="GEN32974.1"/>
    </source>
</evidence>
<dbReference type="OrthoDB" id="9769353at2"/>
<dbReference type="GO" id="GO:0000150">
    <property type="term" value="F:DNA strand exchange activity"/>
    <property type="evidence" value="ECO:0007669"/>
    <property type="project" value="InterPro"/>
</dbReference>
<evidence type="ECO:0000259" key="2">
    <source>
        <dbReference type="PROSITE" id="PS51736"/>
    </source>
</evidence>
<comment type="caution">
    <text evidence="4">The sequence shown here is derived from an EMBL/GenBank/DDBJ whole genome shotgun (WGS) entry which is preliminary data.</text>
</comment>
<dbReference type="RefSeq" id="WP_146808275.1">
    <property type="nucleotide sequence ID" value="NZ_BJXX01000019.1"/>
</dbReference>
<dbReference type="Gene3D" id="3.90.1750.20">
    <property type="entry name" value="Putative Large Serine Recombinase, Chain B, Domain 2"/>
    <property type="match status" value="1"/>
</dbReference>
<name>A0A511V254_9BACL</name>
<evidence type="ECO:0000313" key="5">
    <source>
        <dbReference type="Proteomes" id="UP000321157"/>
    </source>
</evidence>
<dbReference type="InterPro" id="IPR011109">
    <property type="entry name" value="DNA_bind_recombinase_dom"/>
</dbReference>
<dbReference type="PANTHER" id="PTHR30461:SF23">
    <property type="entry name" value="DNA RECOMBINASE-RELATED"/>
    <property type="match status" value="1"/>
</dbReference>
<dbReference type="InterPro" id="IPR050639">
    <property type="entry name" value="SSR_resolvase"/>
</dbReference>